<gene>
    <name evidence="1" type="primary">bcsO</name>
    <name evidence="1" type="ORF">RBJ67_27135</name>
</gene>
<dbReference type="Proteomes" id="UP001225042">
    <property type="component" value="Unassembled WGS sequence"/>
</dbReference>
<protein>
    <submittedName>
        <fullName evidence="1">Cellulose biosynthesis protein BcsO</fullName>
    </submittedName>
</protein>
<evidence type="ECO:0000313" key="1">
    <source>
        <dbReference type="EMBL" id="MDQ2259802.1"/>
    </source>
</evidence>
<keyword evidence="2" id="KW-1185">Reference proteome</keyword>
<proteinExistence type="predicted"/>
<accession>A0AAW8HFN8</accession>
<dbReference type="AlphaFoldDB" id="A0AAW8HFN8"/>
<reference evidence="1 2" key="1">
    <citation type="submission" date="2023-08" db="EMBL/GenBank/DDBJ databases">
        <authorList>
            <person name="Dale J."/>
        </authorList>
    </citation>
    <scope>NUCLEOTIDE SEQUENCE [LARGE SCALE GENOMIC DNA]</scope>
    <source>
        <strain evidence="1 2">2023EL-00788</strain>
    </source>
</reference>
<sequence length="168" mass="18035">MNHYDDLQRFKDKTRSQALDFKDFSAQSHAQEQGNWAIINQLLPATEVNSLAAGGHVSLSAPQPVTEETFAVSELTPVPQALVVEPAPAPVSSILQGVDEQLASTPRQAPAIPTPTPARVQVSHPVTEPEQGAVDFTRLFAPATTKPAPAAEKNQPLNSLLERIATCR</sequence>
<organism evidence="1 2">
    <name type="scientific">Enterobacter soli</name>
    <dbReference type="NCBI Taxonomy" id="885040"/>
    <lineage>
        <taxon>Bacteria</taxon>
        <taxon>Pseudomonadati</taxon>
        <taxon>Pseudomonadota</taxon>
        <taxon>Gammaproteobacteria</taxon>
        <taxon>Enterobacterales</taxon>
        <taxon>Enterobacteriaceae</taxon>
        <taxon>Enterobacter</taxon>
    </lineage>
</organism>
<dbReference type="InterPro" id="IPR031484">
    <property type="entry name" value="CBP_BcsO"/>
</dbReference>
<comment type="caution">
    <text evidence="1">The sequence shown here is derived from an EMBL/GenBank/DDBJ whole genome shotgun (WGS) entry which is preliminary data.</text>
</comment>
<dbReference type="RefSeq" id="WP_217187819.1">
    <property type="nucleotide sequence ID" value="NZ_CP143717.1"/>
</dbReference>
<evidence type="ECO:0000313" key="2">
    <source>
        <dbReference type="Proteomes" id="UP001225042"/>
    </source>
</evidence>
<name>A0AAW8HFN8_9ENTR</name>
<dbReference type="Pfam" id="PF17037">
    <property type="entry name" value="CBP_BcsO"/>
    <property type="match status" value="1"/>
</dbReference>
<dbReference type="EMBL" id="JAVDKS010000034">
    <property type="protein sequence ID" value="MDQ2259802.1"/>
    <property type="molecule type" value="Genomic_DNA"/>
</dbReference>